<organism evidence="2">
    <name type="scientific">Laccaria bicolor (strain S238N-H82 / ATCC MYA-4686)</name>
    <name type="common">Bicoloured deceiver</name>
    <name type="synonym">Laccaria laccata var. bicolor</name>
    <dbReference type="NCBI Taxonomy" id="486041"/>
    <lineage>
        <taxon>Eukaryota</taxon>
        <taxon>Fungi</taxon>
        <taxon>Dikarya</taxon>
        <taxon>Basidiomycota</taxon>
        <taxon>Agaricomycotina</taxon>
        <taxon>Agaricomycetes</taxon>
        <taxon>Agaricomycetidae</taxon>
        <taxon>Agaricales</taxon>
        <taxon>Agaricineae</taxon>
        <taxon>Hydnangiaceae</taxon>
        <taxon>Laccaria</taxon>
    </lineage>
</organism>
<evidence type="ECO:0000313" key="2">
    <source>
        <dbReference type="Proteomes" id="UP000001194"/>
    </source>
</evidence>
<accession>B0DTA7</accession>
<dbReference type="HOGENOM" id="CLU_3069098_0_0_1"/>
<reference evidence="1 2" key="1">
    <citation type="journal article" date="2008" name="Nature">
        <title>The genome of Laccaria bicolor provides insights into mycorrhizal symbiosis.</title>
        <authorList>
            <person name="Martin F."/>
            <person name="Aerts A."/>
            <person name="Ahren D."/>
            <person name="Brun A."/>
            <person name="Danchin E.G.J."/>
            <person name="Duchaussoy F."/>
            <person name="Gibon J."/>
            <person name="Kohler A."/>
            <person name="Lindquist E."/>
            <person name="Pereda V."/>
            <person name="Salamov A."/>
            <person name="Shapiro H.J."/>
            <person name="Wuyts J."/>
            <person name="Blaudez D."/>
            <person name="Buee M."/>
            <person name="Brokstein P."/>
            <person name="Canbaeck B."/>
            <person name="Cohen D."/>
            <person name="Courty P.E."/>
            <person name="Coutinho P.M."/>
            <person name="Delaruelle C."/>
            <person name="Detter J.C."/>
            <person name="Deveau A."/>
            <person name="DiFazio S."/>
            <person name="Duplessis S."/>
            <person name="Fraissinet-Tachet L."/>
            <person name="Lucic E."/>
            <person name="Frey-Klett P."/>
            <person name="Fourrey C."/>
            <person name="Feussner I."/>
            <person name="Gay G."/>
            <person name="Grimwood J."/>
            <person name="Hoegger P.J."/>
            <person name="Jain P."/>
            <person name="Kilaru S."/>
            <person name="Labbe J."/>
            <person name="Lin Y.C."/>
            <person name="Legue V."/>
            <person name="Le Tacon F."/>
            <person name="Marmeisse R."/>
            <person name="Melayah D."/>
            <person name="Montanini B."/>
            <person name="Muratet M."/>
            <person name="Nehls U."/>
            <person name="Niculita-Hirzel H."/>
            <person name="Oudot-Le Secq M.P."/>
            <person name="Peter M."/>
            <person name="Quesneville H."/>
            <person name="Rajashekar B."/>
            <person name="Reich M."/>
            <person name="Rouhier N."/>
            <person name="Schmutz J."/>
            <person name="Yin T."/>
            <person name="Chalot M."/>
            <person name="Henrissat B."/>
            <person name="Kuees U."/>
            <person name="Lucas S."/>
            <person name="Van de Peer Y."/>
            <person name="Podila G.K."/>
            <person name="Polle A."/>
            <person name="Pukkila P.J."/>
            <person name="Richardson P.M."/>
            <person name="Rouze P."/>
            <person name="Sanders I.R."/>
            <person name="Stajich J.E."/>
            <person name="Tunlid A."/>
            <person name="Tuskan G."/>
            <person name="Grigoriev I.V."/>
        </authorList>
    </citation>
    <scope>NUCLEOTIDE SEQUENCE [LARGE SCALE GENOMIC DNA]</scope>
    <source>
        <strain evidence="2">S238N-H82 / ATCC MYA-4686</strain>
    </source>
</reference>
<dbReference type="Proteomes" id="UP000001194">
    <property type="component" value="Unassembled WGS sequence"/>
</dbReference>
<dbReference type="GeneID" id="6082810"/>
<sequence>MHLSKENGDPRRGTADASGKFATRASIGMRVATSRPYVQYDQTLIDFGAHLLA</sequence>
<keyword evidence="2" id="KW-1185">Reference proteome</keyword>
<dbReference type="AlphaFoldDB" id="B0DTA7"/>
<dbReference type="InParanoid" id="B0DTA7"/>
<protein>
    <submittedName>
        <fullName evidence="1">Predicted protein</fullName>
    </submittedName>
</protein>
<evidence type="ECO:0000313" key="1">
    <source>
        <dbReference type="EMBL" id="EDR02243.1"/>
    </source>
</evidence>
<name>B0DTA7_LACBS</name>
<dbReference type="EMBL" id="DS547132">
    <property type="protein sequence ID" value="EDR02243.1"/>
    <property type="molecule type" value="Genomic_DNA"/>
</dbReference>
<dbReference type="KEGG" id="lbc:LACBIDRAFT_309892"/>
<dbReference type="RefSeq" id="XP_001887188.1">
    <property type="nucleotide sequence ID" value="XM_001887153.1"/>
</dbReference>
<proteinExistence type="predicted"/>
<gene>
    <name evidence="1" type="ORF">LACBIDRAFT_309892</name>
</gene>